<dbReference type="GO" id="GO:0006465">
    <property type="term" value="P:signal peptide processing"/>
    <property type="evidence" value="ECO:0007669"/>
    <property type="project" value="InterPro"/>
</dbReference>
<proteinExistence type="predicted"/>
<dbReference type="CDD" id="cd06530">
    <property type="entry name" value="S26_SPase_I"/>
    <property type="match status" value="1"/>
</dbReference>
<organism evidence="1">
    <name type="scientific">uncultured marine group II/III euryarchaeote KM3_05_H10</name>
    <dbReference type="NCBI Taxonomy" id="1457839"/>
    <lineage>
        <taxon>Archaea</taxon>
        <taxon>Methanobacteriati</taxon>
        <taxon>Methanobacteriota</taxon>
        <taxon>environmental samples</taxon>
    </lineage>
</organism>
<evidence type="ECO:0000313" key="1">
    <source>
        <dbReference type="EMBL" id="AIE98508.1"/>
    </source>
</evidence>
<dbReference type="InterPro" id="IPR019533">
    <property type="entry name" value="Peptidase_S26"/>
</dbReference>
<dbReference type="AlphaFoldDB" id="A0A075G4I8"/>
<name>A0A075G4I8_9EURY</name>
<dbReference type="EMBL" id="KF900537">
    <property type="protein sequence ID" value="AIE98508.1"/>
    <property type="molecule type" value="Genomic_DNA"/>
</dbReference>
<reference evidence="1" key="1">
    <citation type="journal article" date="2014" name="Genome Biol. Evol.">
        <title>Pangenome evidence for extensive interdomain horizontal transfer affecting lineage core and shell genes in uncultured planktonic thaumarchaeota and euryarchaeota.</title>
        <authorList>
            <person name="Deschamps P."/>
            <person name="Zivanovic Y."/>
            <person name="Moreira D."/>
            <person name="Rodriguez-Valera F."/>
            <person name="Lopez-Garcia P."/>
        </authorList>
    </citation>
    <scope>NUCLEOTIDE SEQUENCE</scope>
</reference>
<sequence>MGALSGWMREAVLAAGLILLLIIGLWVSTGSMPPMVVVESQSMMHDPQGEVGAIDPGDLVLVMAHERHGEIVSWAEAVEEGGGFEGWSSHGDPGDVIIYSKNGGSDTPVIHRVLLHAVAHDTVTPLDRSVGTCPDGASWDPVSLDGDGQAGTCVLTWDLLGTNVTDVATIDWTFTDIQCSGQPHGLMIQAWDPGHAGYLTLGDNNDCNVDQGQAAYSLAQGLSDENGRPVLTVRDDWVQGVAGAEIPWAGTVKLLVANNAAQVTSRSWTMLAGSASGLLLLTWVIERGTTRLISEAPEIELARKEAESSVEEE</sequence>
<protein>
    <submittedName>
        <fullName evidence="1">Signal peptidase I</fullName>
    </submittedName>
</protein>
<accession>A0A075G4I8</accession>
<dbReference type="GO" id="GO:0004252">
    <property type="term" value="F:serine-type endopeptidase activity"/>
    <property type="evidence" value="ECO:0007669"/>
    <property type="project" value="InterPro"/>
</dbReference>